<dbReference type="Proteomes" id="UP001501556">
    <property type="component" value="Unassembled WGS sequence"/>
</dbReference>
<dbReference type="EMBL" id="BAABDI010000018">
    <property type="protein sequence ID" value="GAA3980219.1"/>
    <property type="molecule type" value="Genomic_DNA"/>
</dbReference>
<reference evidence="2" key="1">
    <citation type="journal article" date="2019" name="Int. J. Syst. Evol. Microbiol.">
        <title>The Global Catalogue of Microorganisms (GCM) 10K type strain sequencing project: providing services to taxonomists for standard genome sequencing and annotation.</title>
        <authorList>
            <consortium name="The Broad Institute Genomics Platform"/>
            <consortium name="The Broad Institute Genome Sequencing Center for Infectious Disease"/>
            <person name="Wu L."/>
            <person name="Ma J."/>
        </authorList>
    </citation>
    <scope>NUCLEOTIDE SEQUENCE [LARGE SCALE GENOMIC DNA]</scope>
    <source>
        <strain evidence="2">JCM 17217</strain>
    </source>
</reference>
<evidence type="ECO:0000313" key="1">
    <source>
        <dbReference type="EMBL" id="GAA3980219.1"/>
    </source>
</evidence>
<sequence>MRGEKDYCVIVITGPDLINTLRNPRFRRFFSAQTQQQINIGLTITKMAAEDATSGDGFQVINEVIKQCLGRDEGWKSYYADQMDEAPADHPDERVLYVLELERKAEESYRRGDVAKAVACLQTILNKHLTGADASERGWYLQEMARLRYASDKAESNAMQVAAHRQNQLLLKPRHGMVVTKLAINQSQAEAARRWLAAFAHHTDCRIRVDELLNNLTFGTKADKFEKALHDLGELLGFSSARPDKQWGAGPDNLWGVGENEYVLIECKNEVKEDRNEIHKAETGQMNNALAWFDREYHTMQVTPLMVIPTKNVAKEAGFSKEVGVVRKGSLKKLRENVRSYLNSFKEHDLQSLTDRQVFAALETHKLTKEAVKAEYREAVYQR</sequence>
<keyword evidence="2" id="KW-1185">Reference proteome</keyword>
<protein>
    <recommendedName>
        <fullName evidence="3">Restriction endonuclease</fullName>
    </recommendedName>
</protein>
<evidence type="ECO:0008006" key="3">
    <source>
        <dbReference type="Google" id="ProtNLM"/>
    </source>
</evidence>
<name>A0ABP7QDD4_9BACT</name>
<accession>A0ABP7QDD4</accession>
<comment type="caution">
    <text evidence="1">The sequence shown here is derived from an EMBL/GenBank/DDBJ whole genome shotgun (WGS) entry which is preliminary data.</text>
</comment>
<proteinExistence type="predicted"/>
<organism evidence="1 2">
    <name type="scientific">Hymenobacter antarcticus</name>
    <dbReference type="NCBI Taxonomy" id="486270"/>
    <lineage>
        <taxon>Bacteria</taxon>
        <taxon>Pseudomonadati</taxon>
        <taxon>Bacteroidota</taxon>
        <taxon>Cytophagia</taxon>
        <taxon>Cytophagales</taxon>
        <taxon>Hymenobacteraceae</taxon>
        <taxon>Hymenobacter</taxon>
    </lineage>
</organism>
<evidence type="ECO:0000313" key="2">
    <source>
        <dbReference type="Proteomes" id="UP001501556"/>
    </source>
</evidence>
<gene>
    <name evidence="1" type="ORF">GCM10022407_26840</name>
</gene>
<dbReference type="RefSeq" id="WP_345125199.1">
    <property type="nucleotide sequence ID" value="NZ_BAABDI010000018.1"/>
</dbReference>